<dbReference type="InterPro" id="IPR029063">
    <property type="entry name" value="SAM-dependent_MTases_sf"/>
</dbReference>
<evidence type="ECO:0000313" key="2">
    <source>
        <dbReference type="Proteomes" id="UP000708576"/>
    </source>
</evidence>
<evidence type="ECO:0000313" key="1">
    <source>
        <dbReference type="EMBL" id="MBS2098970.1"/>
    </source>
</evidence>
<comment type="caution">
    <text evidence="1">The sequence shown here is derived from an EMBL/GenBank/DDBJ whole genome shotgun (WGS) entry which is preliminary data.</text>
</comment>
<organism evidence="1 2">
    <name type="scientific">Carboxylicivirga linearis</name>
    <dbReference type="NCBI Taxonomy" id="1628157"/>
    <lineage>
        <taxon>Bacteria</taxon>
        <taxon>Pseudomonadati</taxon>
        <taxon>Bacteroidota</taxon>
        <taxon>Bacteroidia</taxon>
        <taxon>Marinilabiliales</taxon>
        <taxon>Marinilabiliaceae</taxon>
        <taxon>Carboxylicivirga</taxon>
    </lineage>
</organism>
<dbReference type="Gene3D" id="3.40.50.150">
    <property type="entry name" value="Vaccinia Virus protein VP39"/>
    <property type="match status" value="1"/>
</dbReference>
<dbReference type="EMBL" id="JAGUCO010000007">
    <property type="protein sequence ID" value="MBS2098970.1"/>
    <property type="molecule type" value="Genomic_DNA"/>
</dbReference>
<reference evidence="1 2" key="1">
    <citation type="journal article" date="2015" name="Int. J. Syst. Evol. Microbiol.">
        <title>Carboxylicivirga linearis sp. nov., isolated from a sea cucumber culture pond.</title>
        <authorList>
            <person name="Wang F.Q."/>
            <person name="Zhou Y.X."/>
            <person name="Lin X.Z."/>
            <person name="Chen G.J."/>
            <person name="Du Z.J."/>
        </authorList>
    </citation>
    <scope>NUCLEOTIDE SEQUENCE [LARGE SCALE GENOMIC DNA]</scope>
    <source>
        <strain evidence="1 2">FB218</strain>
    </source>
</reference>
<proteinExistence type="predicted"/>
<accession>A0ABS5JVN1</accession>
<dbReference type="SUPFAM" id="SSF53335">
    <property type="entry name" value="S-adenosyl-L-methionine-dependent methyltransferases"/>
    <property type="match status" value="1"/>
</dbReference>
<keyword evidence="1" id="KW-0808">Transferase</keyword>
<gene>
    <name evidence="1" type="ORF">KEM10_11830</name>
</gene>
<dbReference type="CDD" id="cd02440">
    <property type="entry name" value="AdoMet_MTases"/>
    <property type="match status" value="1"/>
</dbReference>
<sequence>MQNDPMGQAALDYMGGKRGLSIRVRSNIAEDDQIPVDYLFRTFNEMPEIEQKALMHCKGKVLDIGAGVGCHALYLQQKGLEVDCLDTSAGCKEAALQKGIKSYYQVDFYKFDTNIKYDTLLLMMNGIGLAGTLKNLDHFLQTLKKHLKPGGQILLDSSDLRYLFIDEDSYMMVPMENYYGEVIYTMKYKNHKTKPFPWLFIDPALLEEKAIENGFEFKKIIDGPHYDYLAQLILK</sequence>
<dbReference type="RefSeq" id="WP_212216213.1">
    <property type="nucleotide sequence ID" value="NZ_JAGUCO010000007.1"/>
</dbReference>
<keyword evidence="2" id="KW-1185">Reference proteome</keyword>
<keyword evidence="1" id="KW-0489">Methyltransferase</keyword>
<name>A0ABS5JVN1_9BACT</name>
<dbReference type="GO" id="GO:0008168">
    <property type="term" value="F:methyltransferase activity"/>
    <property type="evidence" value="ECO:0007669"/>
    <property type="project" value="UniProtKB-KW"/>
</dbReference>
<dbReference type="Pfam" id="PF13489">
    <property type="entry name" value="Methyltransf_23"/>
    <property type="match status" value="1"/>
</dbReference>
<protein>
    <submittedName>
        <fullName evidence="1">Class I SAM-dependent methyltransferase</fullName>
    </submittedName>
</protein>
<dbReference type="GO" id="GO:0032259">
    <property type="term" value="P:methylation"/>
    <property type="evidence" value="ECO:0007669"/>
    <property type="project" value="UniProtKB-KW"/>
</dbReference>
<dbReference type="Proteomes" id="UP000708576">
    <property type="component" value="Unassembled WGS sequence"/>
</dbReference>